<dbReference type="AlphaFoldDB" id="A0A5M8P1N8"/>
<dbReference type="InterPro" id="IPR025665">
    <property type="entry name" value="Beta-barrel_OMP_2"/>
</dbReference>
<feature type="chain" id="PRO_5024453111" description="Outer membrane protein beta-barrel domain-containing protein" evidence="1">
    <location>
        <begin position="20"/>
        <end position="235"/>
    </location>
</feature>
<comment type="caution">
    <text evidence="3">The sequence shown here is derived from an EMBL/GenBank/DDBJ whole genome shotgun (WGS) entry which is preliminary data.</text>
</comment>
<name>A0A5M8P1N8_9BACT</name>
<gene>
    <name evidence="3" type="ORF">EZS26_001427</name>
</gene>
<proteinExistence type="predicted"/>
<evidence type="ECO:0000259" key="2">
    <source>
        <dbReference type="Pfam" id="PF13568"/>
    </source>
</evidence>
<sequence length="235" mass="26723">MERKICILFFCVLSASNLAAQKRMVQNQPYGDQQWFHFGISVGMNFQDLILTNAGVPDALSGQTWYATLPDYSPGFSVGLLTDMYMNPFMNLRITPMLHFGDKQFAFVEPNTGGHYKSVVRSNYLTVPLDVKFRALRLNNYRPYFLAGAYTAIDLGRKTDEAVYLQPMDFGLTLGIGCDFYLPIIKIIPELRFSFGLTDVVKHNRTDLTNNDLQKYSDAISKGLTRMISLTFNFE</sequence>
<reference evidence="3 4" key="1">
    <citation type="submission" date="2019-03" db="EMBL/GenBank/DDBJ databases">
        <title>Single cell metagenomics reveals metabolic interactions within the superorganism composed of flagellate Streblomastix strix and complex community of Bacteroidetes bacteria on its surface.</title>
        <authorList>
            <person name="Treitli S.C."/>
            <person name="Kolisko M."/>
            <person name="Husnik F."/>
            <person name="Keeling P."/>
            <person name="Hampl V."/>
        </authorList>
    </citation>
    <scope>NUCLEOTIDE SEQUENCE [LARGE SCALE GENOMIC DNA]</scope>
    <source>
        <strain evidence="3">St1</strain>
    </source>
</reference>
<feature type="domain" description="Outer membrane protein beta-barrel" evidence="2">
    <location>
        <begin position="29"/>
        <end position="200"/>
    </location>
</feature>
<dbReference type="Pfam" id="PF13568">
    <property type="entry name" value="OMP_b-brl_2"/>
    <property type="match status" value="1"/>
</dbReference>
<dbReference type="EMBL" id="SNRX01000008">
    <property type="protein sequence ID" value="KAA6302314.1"/>
    <property type="molecule type" value="Genomic_DNA"/>
</dbReference>
<keyword evidence="1" id="KW-0732">Signal</keyword>
<evidence type="ECO:0000256" key="1">
    <source>
        <dbReference type="SAM" id="SignalP"/>
    </source>
</evidence>
<evidence type="ECO:0000313" key="3">
    <source>
        <dbReference type="EMBL" id="KAA6302314.1"/>
    </source>
</evidence>
<dbReference type="Proteomes" id="UP000324575">
    <property type="component" value="Unassembled WGS sequence"/>
</dbReference>
<protein>
    <recommendedName>
        <fullName evidence="2">Outer membrane protein beta-barrel domain-containing protein</fullName>
    </recommendedName>
</protein>
<evidence type="ECO:0000313" key="4">
    <source>
        <dbReference type="Proteomes" id="UP000324575"/>
    </source>
</evidence>
<organism evidence="3 4">
    <name type="scientific">Candidatus Ordinivivax streblomastigis</name>
    <dbReference type="NCBI Taxonomy" id="2540710"/>
    <lineage>
        <taxon>Bacteria</taxon>
        <taxon>Pseudomonadati</taxon>
        <taxon>Bacteroidota</taxon>
        <taxon>Bacteroidia</taxon>
        <taxon>Bacteroidales</taxon>
        <taxon>Candidatus Ordinivivax</taxon>
    </lineage>
</organism>
<feature type="signal peptide" evidence="1">
    <location>
        <begin position="1"/>
        <end position="19"/>
    </location>
</feature>
<accession>A0A5M8P1N8</accession>